<comment type="caution">
    <text evidence="1">The sequence shown here is derived from an EMBL/GenBank/DDBJ whole genome shotgun (WGS) entry which is preliminary data.</text>
</comment>
<evidence type="ECO:0000313" key="2">
    <source>
        <dbReference type="Proteomes" id="UP000771797"/>
    </source>
</evidence>
<evidence type="ECO:0008006" key="3">
    <source>
        <dbReference type="Google" id="ProtNLM"/>
    </source>
</evidence>
<name>A0ABQ6Y710_9GAMM</name>
<dbReference type="CDD" id="cd08054">
    <property type="entry name" value="gp6"/>
    <property type="match status" value="1"/>
</dbReference>
<reference evidence="1 2" key="1">
    <citation type="submission" date="2012-09" db="EMBL/GenBank/DDBJ databases">
        <title>Genome Sequence of alkane-degrading Bacterium Alcanivorax sp. 6-D-6.</title>
        <authorList>
            <person name="Lai Q."/>
            <person name="Shao Z."/>
        </authorList>
    </citation>
    <scope>NUCLEOTIDE SEQUENCE [LARGE SCALE GENOMIC DNA]</scope>
    <source>
        <strain evidence="1 2">6-D-6</strain>
    </source>
</reference>
<evidence type="ECO:0000313" key="1">
    <source>
        <dbReference type="EMBL" id="KAF0804927.1"/>
    </source>
</evidence>
<proteinExistence type="predicted"/>
<accession>A0ABQ6Y710</accession>
<keyword evidence="2" id="KW-1185">Reference proteome</keyword>
<gene>
    <name evidence="1" type="ORF">A6D6_02691</name>
</gene>
<dbReference type="RefSeq" id="WP_159661034.1">
    <property type="nucleotide sequence ID" value="NZ_AQPF01000023.1"/>
</dbReference>
<dbReference type="Proteomes" id="UP000771797">
    <property type="component" value="Unassembled WGS sequence"/>
</dbReference>
<sequence length="107" mass="11920">MSVIDLADAKAFLDVIHDADDVKLQQLLDAAEDEALQFMDRDSFGEVYPCEEASSEPASEPLVLPDSVRMGIYILLQANYQASPTDAEQLRKVAETKLMPYRCRLGI</sequence>
<dbReference type="EMBL" id="AQPF01000023">
    <property type="protein sequence ID" value="KAF0804927.1"/>
    <property type="molecule type" value="Genomic_DNA"/>
</dbReference>
<dbReference type="Pfam" id="PF05135">
    <property type="entry name" value="Phage_connect_1"/>
    <property type="match status" value="1"/>
</dbReference>
<protein>
    <recommendedName>
        <fullName evidence="3">Phage gp6-like head-tail connector protein</fullName>
    </recommendedName>
</protein>
<organism evidence="1 2">
    <name type="scientific">Alcanivorax xiamenensis</name>
    <dbReference type="NCBI Taxonomy" id="1177156"/>
    <lineage>
        <taxon>Bacteria</taxon>
        <taxon>Pseudomonadati</taxon>
        <taxon>Pseudomonadota</taxon>
        <taxon>Gammaproteobacteria</taxon>
        <taxon>Oceanospirillales</taxon>
        <taxon>Alcanivoracaceae</taxon>
        <taxon>Alcanivorax</taxon>
    </lineage>
</organism>
<dbReference type="Gene3D" id="1.10.3230.30">
    <property type="entry name" value="Phage gp6-like head-tail connector protein"/>
    <property type="match status" value="1"/>
</dbReference>
<dbReference type="InterPro" id="IPR021146">
    <property type="entry name" value="Phage_gp6-like_head-tail"/>
</dbReference>